<dbReference type="Proteomes" id="UP000789702">
    <property type="component" value="Unassembled WGS sequence"/>
</dbReference>
<gene>
    <name evidence="1" type="ORF">DHETER_LOCUS3736</name>
</gene>
<dbReference type="EMBL" id="CAJVPU010003359">
    <property type="protein sequence ID" value="CAG8517101.1"/>
    <property type="molecule type" value="Genomic_DNA"/>
</dbReference>
<organism evidence="1 2">
    <name type="scientific">Dentiscutata heterogama</name>
    <dbReference type="NCBI Taxonomy" id="1316150"/>
    <lineage>
        <taxon>Eukaryota</taxon>
        <taxon>Fungi</taxon>
        <taxon>Fungi incertae sedis</taxon>
        <taxon>Mucoromycota</taxon>
        <taxon>Glomeromycotina</taxon>
        <taxon>Glomeromycetes</taxon>
        <taxon>Diversisporales</taxon>
        <taxon>Gigasporaceae</taxon>
        <taxon>Dentiscutata</taxon>
    </lineage>
</organism>
<sequence>MQHVSTYLIVQKYLRPSKPSDLHKITRSSKSSDLRPSKSSYSHQISRPSKSSYSHQISQPSQSSSSKNTSDTEYINKLKDQIYKLENDVLQWQNTANVHENYINMLEDKIKILEKDIENNYKGYIYELEDKIKSLEEENDNIQLLNHTKKDSKNKIDLTTRKELRYKIFEVLKEKGPKYSFNIKKPWCNQEEWIVKNTIPLLQDLGLEYNVTNKYLLQILEQRHRSQRKMLKVKLDPEKYELFKKRTHKNNHHSEKLLRRAKALNFLQSTENKLVEKYNSEELKALICSRDVYSPEISDAEDYDKNNKKYINCYNLPWRSDELKKLLRKVLDPVALRIAPLHRSRRYNDEVYYIEDPALPTDAPDWAVKSEIRKRKRKNQEVVNNKKRQRINVDEDI</sequence>
<evidence type="ECO:0000313" key="2">
    <source>
        <dbReference type="Proteomes" id="UP000789702"/>
    </source>
</evidence>
<name>A0ACA9L8S2_9GLOM</name>
<proteinExistence type="predicted"/>
<comment type="caution">
    <text evidence="1">The sequence shown here is derived from an EMBL/GenBank/DDBJ whole genome shotgun (WGS) entry which is preliminary data.</text>
</comment>
<evidence type="ECO:0000313" key="1">
    <source>
        <dbReference type="EMBL" id="CAG8517101.1"/>
    </source>
</evidence>
<keyword evidence="2" id="KW-1185">Reference proteome</keyword>
<accession>A0ACA9L8S2</accession>
<protein>
    <submittedName>
        <fullName evidence="1">2673_t:CDS:1</fullName>
    </submittedName>
</protein>
<reference evidence="1" key="1">
    <citation type="submission" date="2021-06" db="EMBL/GenBank/DDBJ databases">
        <authorList>
            <person name="Kallberg Y."/>
            <person name="Tangrot J."/>
            <person name="Rosling A."/>
        </authorList>
    </citation>
    <scope>NUCLEOTIDE SEQUENCE</scope>
    <source>
        <strain evidence="1">IL203A</strain>
    </source>
</reference>